<sequence length="140" mass="14865">MTFAGSLVLLASVCICSCYGSDITLWTSYDTSDNAGPGLDDTSSCNKTEIVTSGATLAPPYEDLTGCDTWTRVVTITDGYAIDVTVESMDVGQDDYLTINAEEVCAHLRGERVEKHIGKATLSAPDQEPSLVTTCSKALL</sequence>
<accession>A0A7R9P3Y8</accession>
<protein>
    <submittedName>
        <fullName evidence="2">(California timema) hypothetical protein</fullName>
    </submittedName>
</protein>
<dbReference type="EMBL" id="OE179416">
    <property type="protein sequence ID" value="CAD7568742.1"/>
    <property type="molecule type" value="Genomic_DNA"/>
</dbReference>
<reference evidence="2" key="1">
    <citation type="submission" date="2020-11" db="EMBL/GenBank/DDBJ databases">
        <authorList>
            <person name="Tran Van P."/>
        </authorList>
    </citation>
    <scope>NUCLEOTIDE SEQUENCE</scope>
</reference>
<organism evidence="2">
    <name type="scientific">Timema californicum</name>
    <name type="common">California timema</name>
    <name type="synonym">Walking stick</name>
    <dbReference type="NCBI Taxonomy" id="61474"/>
    <lineage>
        <taxon>Eukaryota</taxon>
        <taxon>Metazoa</taxon>
        <taxon>Ecdysozoa</taxon>
        <taxon>Arthropoda</taxon>
        <taxon>Hexapoda</taxon>
        <taxon>Insecta</taxon>
        <taxon>Pterygota</taxon>
        <taxon>Neoptera</taxon>
        <taxon>Polyneoptera</taxon>
        <taxon>Phasmatodea</taxon>
        <taxon>Timematodea</taxon>
        <taxon>Timematoidea</taxon>
        <taxon>Timematidae</taxon>
        <taxon>Timema</taxon>
    </lineage>
</organism>
<evidence type="ECO:0000256" key="1">
    <source>
        <dbReference type="SAM" id="SignalP"/>
    </source>
</evidence>
<feature type="signal peptide" evidence="1">
    <location>
        <begin position="1"/>
        <end position="20"/>
    </location>
</feature>
<dbReference type="AlphaFoldDB" id="A0A7R9P3Y8"/>
<keyword evidence="1" id="KW-0732">Signal</keyword>
<proteinExistence type="predicted"/>
<name>A0A7R9P3Y8_TIMCA</name>
<evidence type="ECO:0000313" key="2">
    <source>
        <dbReference type="EMBL" id="CAD7568742.1"/>
    </source>
</evidence>
<feature type="chain" id="PRO_5031145195" evidence="1">
    <location>
        <begin position="21"/>
        <end position="140"/>
    </location>
</feature>
<gene>
    <name evidence="2" type="ORF">TCMB3V08_LOCUS1497</name>
</gene>